<protein>
    <submittedName>
        <fullName evidence="2">Methyltransferase corrionid activation protein</fullName>
    </submittedName>
</protein>
<evidence type="ECO:0000313" key="3">
    <source>
        <dbReference type="Proteomes" id="UP000185779"/>
    </source>
</evidence>
<proteinExistence type="predicted"/>
<gene>
    <name evidence="2" type="ORF">SBU_001177</name>
</gene>
<name>A0A1F2P4F3_9EURY</name>
<dbReference type="InterPro" id="IPR012675">
    <property type="entry name" value="Beta-grasp_dom_sf"/>
</dbReference>
<evidence type="ECO:0000259" key="1">
    <source>
        <dbReference type="PROSITE" id="PS51085"/>
    </source>
</evidence>
<dbReference type="Proteomes" id="UP000185779">
    <property type="component" value="Unassembled WGS sequence"/>
</dbReference>
<dbReference type="Gene3D" id="3.10.20.30">
    <property type="match status" value="1"/>
</dbReference>
<feature type="domain" description="2Fe-2S ferredoxin-type" evidence="1">
    <location>
        <begin position="8"/>
        <end position="102"/>
    </location>
</feature>
<dbReference type="InterPro" id="IPR036010">
    <property type="entry name" value="2Fe-2S_ferredoxin-like_sf"/>
</dbReference>
<dbReference type="SUPFAM" id="SSF54292">
    <property type="entry name" value="2Fe-2S ferredoxin-like"/>
    <property type="match status" value="1"/>
</dbReference>
<dbReference type="InterPro" id="IPR052911">
    <property type="entry name" value="Corrinoid_activation_enz"/>
</dbReference>
<keyword evidence="2" id="KW-0489">Methyltransferase</keyword>
<dbReference type="Gene3D" id="3.10.20.880">
    <property type="match status" value="1"/>
</dbReference>
<organism evidence="2 3">
    <name type="scientific">Candidatus Syntropharchaeum butanivorans</name>
    <dbReference type="NCBI Taxonomy" id="1839936"/>
    <lineage>
        <taxon>Archaea</taxon>
        <taxon>Methanobacteriati</taxon>
        <taxon>Methanobacteriota</taxon>
        <taxon>Stenosarchaea group</taxon>
        <taxon>Methanomicrobia</taxon>
        <taxon>Methanosarcinales</taxon>
        <taxon>ANME-2 cluster</taxon>
        <taxon>Candidatus Syntropharchaeum</taxon>
    </lineage>
</organism>
<keyword evidence="3" id="KW-1185">Reference proteome</keyword>
<dbReference type="EMBL" id="LYOR01000005">
    <property type="protein sequence ID" value="OFV65995.1"/>
    <property type="molecule type" value="Genomic_DNA"/>
</dbReference>
<keyword evidence="2" id="KW-0808">Transferase</keyword>
<reference evidence="2" key="1">
    <citation type="submission" date="2016-05" db="EMBL/GenBank/DDBJ databases">
        <title>Microbial consortia oxidize butane by reversing methanogenesis.</title>
        <authorList>
            <person name="Laso-Perez R."/>
            <person name="Richter M."/>
            <person name="Wegener G."/>
            <person name="Musat F."/>
        </authorList>
    </citation>
    <scope>NUCLEOTIDE SEQUENCE [LARGE SCALE GENOMIC DNA]</scope>
    <source>
        <strain evidence="2">BOX1</strain>
    </source>
</reference>
<dbReference type="PANTHER" id="PTHR42895">
    <property type="entry name" value="IRON-SULFUR CLUSTER-BINDING PROTEIN-RELATED"/>
    <property type="match status" value="1"/>
</dbReference>
<dbReference type="InterPro" id="IPR027980">
    <property type="entry name" value="RACo_C"/>
</dbReference>
<dbReference type="PROSITE" id="PS51085">
    <property type="entry name" value="2FE2S_FER_2"/>
    <property type="match status" value="1"/>
</dbReference>
<comment type="caution">
    <text evidence="2">The sequence shown here is derived from an EMBL/GenBank/DDBJ whole genome shotgun (WGS) entry which is preliminary data.</text>
</comment>
<accession>A0A1F2P4F3</accession>
<dbReference type="AlphaFoldDB" id="A0A1F2P4F3"/>
<sequence length="647" mass="70621">MVKEILPHRVVFLPEGKSVEVLSGTTILDAALKAGVNLGSVCGGKVRCGKCRVIIRDGAERVSKPSNEELNLLAEDEIEAGYRLACATTIGGDLEIMIPPESRGEEQRLQVEGLDYSISVNPFVTKYVVGLPVATFEDGRTDKKRLLDALEDVFGLKNLSIDYSIFKDLPKTIRKGNWTVTAVVWNKEKIISVEPGANPQMCGLALDIGTTKIAGYLIDLYSGRVLGARAIPNPQIKYGSDVITRITYTMGEQGRLERLQQLAVDGINQIIEELCEEIGVRPDNIYEMTVVGNTAMHHILLGVCPKYLAWSPYTPALGSENIKASELKIKMNKDANIYLFPVIGGFVGGDHVAAIAATRMGDSDEVAMLLDIGTNTEIALGNKEGIISCSCASGPAFEGFHIKYGIQAVRGAIEHVKIDPVTFEVKYSVIGNVRPVGLCGSALIDLLAEMLRTGVMDVSGNLNTGLNTPRIRKRKSGASFVVSWKDENGIPRNITITQQDIRELQLAKAAIRSGAEILMDRLGVCEDDIERLYIAGAFGSSIDPKNARIIGLYPEVPLKRVKIIGNAAVSGAKMALISKEERKRAEEIAEKVTYVELSTQPEFMTAYLRSNYFPYADPTRYPKVSTMLERCGVKLIGDGVQRRLIGR</sequence>
<dbReference type="GO" id="GO:0032259">
    <property type="term" value="P:methylation"/>
    <property type="evidence" value="ECO:0007669"/>
    <property type="project" value="UniProtKB-KW"/>
</dbReference>
<dbReference type="CDD" id="cd00207">
    <property type="entry name" value="fer2"/>
    <property type="match status" value="1"/>
</dbReference>
<dbReference type="InterPro" id="IPR043129">
    <property type="entry name" value="ATPase_NBD"/>
</dbReference>
<dbReference type="InterPro" id="IPR042259">
    <property type="entry name" value="Raco-like_middle_sf"/>
</dbReference>
<dbReference type="SUPFAM" id="SSF53067">
    <property type="entry name" value="Actin-like ATPase domain"/>
    <property type="match status" value="1"/>
</dbReference>
<dbReference type="InterPro" id="IPR041414">
    <property type="entry name" value="Raco-like_middle"/>
</dbReference>
<dbReference type="GO" id="GO:0051536">
    <property type="term" value="F:iron-sulfur cluster binding"/>
    <property type="evidence" value="ECO:0007669"/>
    <property type="project" value="InterPro"/>
</dbReference>
<dbReference type="InterPro" id="IPR001041">
    <property type="entry name" value="2Fe-2S_ferredoxin-type"/>
</dbReference>
<dbReference type="Pfam" id="PF14574">
    <property type="entry name" value="RACo_C_ter"/>
    <property type="match status" value="1"/>
</dbReference>
<dbReference type="GO" id="GO:0008168">
    <property type="term" value="F:methyltransferase activity"/>
    <property type="evidence" value="ECO:0007669"/>
    <property type="project" value="UniProtKB-KW"/>
</dbReference>
<dbReference type="Gene3D" id="3.30.420.480">
    <property type="entry name" value="Domain of unknown function (DUF4445)"/>
    <property type="match status" value="1"/>
</dbReference>
<dbReference type="InterPro" id="IPR040506">
    <property type="entry name" value="RACo_linker"/>
</dbReference>
<evidence type="ECO:0000313" key="2">
    <source>
        <dbReference type="EMBL" id="OFV65995.1"/>
    </source>
</evidence>
<dbReference type="Pfam" id="PF17650">
    <property type="entry name" value="RACo_linker"/>
    <property type="match status" value="1"/>
</dbReference>
<dbReference type="Pfam" id="PF17651">
    <property type="entry name" value="Raco_middle"/>
    <property type="match status" value="1"/>
</dbReference>
<dbReference type="STRING" id="1839936.SBU_001177"/>
<dbReference type="PANTHER" id="PTHR42895:SF2">
    <property type="entry name" value="IRON-SULFUR CLUSTER PROTEIN"/>
    <property type="match status" value="1"/>
</dbReference>
<dbReference type="Pfam" id="PF00111">
    <property type="entry name" value="Fer2"/>
    <property type="match status" value="1"/>
</dbReference>